<feature type="transmembrane region" description="Helical" evidence="1">
    <location>
        <begin position="12"/>
        <end position="40"/>
    </location>
</feature>
<accession>A0ABY8VYX6</accession>
<protein>
    <submittedName>
        <fullName evidence="2">Uncharacterized protein</fullName>
    </submittedName>
</protein>
<keyword evidence="3" id="KW-1185">Reference proteome</keyword>
<proteinExistence type="predicted"/>
<organism evidence="2 3">
    <name type="scientific">Candidatus Mycobacterium wuenschmannii</name>
    <dbReference type="NCBI Taxonomy" id="3027808"/>
    <lineage>
        <taxon>Bacteria</taxon>
        <taxon>Bacillati</taxon>
        <taxon>Actinomycetota</taxon>
        <taxon>Actinomycetes</taxon>
        <taxon>Mycobacteriales</taxon>
        <taxon>Mycobacteriaceae</taxon>
        <taxon>Mycobacterium</taxon>
    </lineage>
</organism>
<keyword evidence="1" id="KW-1133">Transmembrane helix</keyword>
<reference evidence="2 3" key="1">
    <citation type="journal article" date="2023" name="Microbiol. Resour. Announc.">
        <title>Complete Genome Sequence of Mycobacterium wuenschmanii, a novel Nontuberculous Mycobacterium Isolated from a captive population of Amazon Milk Frogs.</title>
        <authorList>
            <person name="Hicks J."/>
            <person name="Zeineldin M."/>
            <person name="Ward H."/>
            <person name="Wuenschmann A."/>
            <person name="Camp P."/>
            <person name="Farrell D."/>
            <person name="Lehman K."/>
            <person name="Thacker T."/>
            <person name="Cuthbert E."/>
        </authorList>
    </citation>
    <scope>NUCLEOTIDE SEQUENCE [LARGE SCALE GENOMIC DNA]</scope>
    <source>
        <strain evidence="2 3">Wuenschmanii</strain>
    </source>
</reference>
<feature type="transmembrane region" description="Helical" evidence="1">
    <location>
        <begin position="47"/>
        <end position="66"/>
    </location>
</feature>
<dbReference type="EMBL" id="CP126981">
    <property type="protein sequence ID" value="WIM87397.1"/>
    <property type="molecule type" value="Genomic_DNA"/>
</dbReference>
<dbReference type="RefSeq" id="WP_285187108.1">
    <property type="nucleotide sequence ID" value="NZ_CP126981.1"/>
</dbReference>
<name>A0ABY8VYX6_9MYCO</name>
<keyword evidence="1" id="KW-0812">Transmembrane</keyword>
<dbReference type="Proteomes" id="UP001236585">
    <property type="component" value="Chromosome"/>
</dbReference>
<keyword evidence="1" id="KW-0472">Membrane</keyword>
<evidence type="ECO:0000256" key="1">
    <source>
        <dbReference type="SAM" id="Phobius"/>
    </source>
</evidence>
<sequence length="80" mass="8424">MTPTFSAWSPVVAVVGALVASLAPGWVTLIVWGLAVVCALPFARFRLVVPLALLTWAGGWLASFAVRLTESGLVGQFLVK</sequence>
<evidence type="ECO:0000313" key="3">
    <source>
        <dbReference type="Proteomes" id="UP001236585"/>
    </source>
</evidence>
<evidence type="ECO:0000313" key="2">
    <source>
        <dbReference type="EMBL" id="WIM87397.1"/>
    </source>
</evidence>
<gene>
    <name evidence="2" type="ORF">PT015_21555</name>
</gene>